<accession>A0ABM9D1H8</accession>
<sequence>MRRKTIMVILTIFVLLLVIGCKAKGEQSTDIHSGVQLGNS</sequence>
<gene>
    <name evidence="1" type="ORF">PAECIP111891_06997</name>
</gene>
<reference evidence="1" key="1">
    <citation type="submission" date="2022-01" db="EMBL/GenBank/DDBJ databases">
        <authorList>
            <person name="Criscuolo A."/>
        </authorList>
    </citation>
    <scope>NUCLEOTIDE SEQUENCE</scope>
    <source>
        <strain evidence="1">CIP111891</strain>
    </source>
</reference>
<evidence type="ECO:0000313" key="1">
    <source>
        <dbReference type="EMBL" id="CAH1232353.1"/>
    </source>
</evidence>
<dbReference type="Proteomes" id="UP000838821">
    <property type="component" value="Unassembled WGS sequence"/>
</dbReference>
<name>A0ABM9D1H8_9BACL</name>
<proteinExistence type="predicted"/>
<comment type="caution">
    <text evidence="1">The sequence shown here is derived from an EMBL/GenBank/DDBJ whole genome shotgun (WGS) entry which is preliminary data.</text>
</comment>
<organism evidence="1 2">
    <name type="scientific">Paenibacillus allorhizoplanae</name>
    <dbReference type="NCBI Taxonomy" id="2905648"/>
    <lineage>
        <taxon>Bacteria</taxon>
        <taxon>Bacillati</taxon>
        <taxon>Bacillota</taxon>
        <taxon>Bacilli</taxon>
        <taxon>Bacillales</taxon>
        <taxon>Paenibacillaceae</taxon>
        <taxon>Paenibacillus</taxon>
    </lineage>
</organism>
<keyword evidence="2" id="KW-1185">Reference proteome</keyword>
<dbReference type="EMBL" id="CAKMMW010000049">
    <property type="protein sequence ID" value="CAH1232353.1"/>
    <property type="molecule type" value="Genomic_DNA"/>
</dbReference>
<dbReference type="PROSITE" id="PS51257">
    <property type="entry name" value="PROKAR_LIPOPROTEIN"/>
    <property type="match status" value="1"/>
</dbReference>
<evidence type="ECO:0000313" key="2">
    <source>
        <dbReference type="Proteomes" id="UP000838821"/>
    </source>
</evidence>
<protein>
    <submittedName>
        <fullName evidence="1">Uncharacterized protein</fullName>
    </submittedName>
</protein>